<evidence type="ECO:0000313" key="2">
    <source>
        <dbReference type="Proteomes" id="UP000829354"/>
    </source>
</evidence>
<keyword evidence="2" id="KW-1185">Reference proteome</keyword>
<evidence type="ECO:0000313" key="1">
    <source>
        <dbReference type="EMBL" id="UMM25861.1"/>
    </source>
</evidence>
<name>A0AAE9EPI0_CAEBR</name>
<gene>
    <name evidence="1" type="ORF">L5515_005507</name>
</gene>
<sequence length="162" mass="18482">MAGAIEMVPEGCPGSEDLKSIAHLKPTVDQLIENTTRKCWNRYLDNENQKNLAHPILSDYCQFENLRFKNWCFKSNLGLFHAVIKHGSSFDFLENSSQFLDSGSWLKMLNKKCVELSKNFGTKDIENEVESLIETNFESIISLSKQLGEHVHQLLTHPKSPV</sequence>
<accession>A0AAE9EPI0</accession>
<dbReference type="Proteomes" id="UP000829354">
    <property type="component" value="Chromosome III"/>
</dbReference>
<dbReference type="EMBL" id="CP092622">
    <property type="protein sequence ID" value="UMM25861.1"/>
    <property type="molecule type" value="Genomic_DNA"/>
</dbReference>
<organism evidence="1 2">
    <name type="scientific">Caenorhabditis briggsae</name>
    <dbReference type="NCBI Taxonomy" id="6238"/>
    <lineage>
        <taxon>Eukaryota</taxon>
        <taxon>Metazoa</taxon>
        <taxon>Ecdysozoa</taxon>
        <taxon>Nematoda</taxon>
        <taxon>Chromadorea</taxon>
        <taxon>Rhabditida</taxon>
        <taxon>Rhabditina</taxon>
        <taxon>Rhabditomorpha</taxon>
        <taxon>Rhabditoidea</taxon>
        <taxon>Rhabditidae</taxon>
        <taxon>Peloderinae</taxon>
        <taxon>Caenorhabditis</taxon>
    </lineage>
</organism>
<dbReference type="AlphaFoldDB" id="A0AAE9EPI0"/>
<protein>
    <submittedName>
        <fullName evidence="1">Uncharacterized protein</fullName>
    </submittedName>
</protein>
<proteinExistence type="predicted"/>
<reference evidence="1 2" key="1">
    <citation type="submission" date="2022-04" db="EMBL/GenBank/DDBJ databases">
        <title>Chromosome-level reference genomes for two strains of Caenorhabditis briggsae: an improved platform for comparative genomics.</title>
        <authorList>
            <person name="Stevens L."/>
            <person name="Andersen E."/>
        </authorList>
    </citation>
    <scope>NUCLEOTIDE SEQUENCE [LARGE SCALE GENOMIC DNA]</scope>
    <source>
        <strain evidence="1">VX34</strain>
        <tissue evidence="1">Whole-organism</tissue>
    </source>
</reference>